<dbReference type="CDD" id="cd01572">
    <property type="entry name" value="QPRTase"/>
    <property type="match status" value="1"/>
</dbReference>
<dbReference type="InterPro" id="IPR022412">
    <property type="entry name" value="Quinolinate_PRibosylTrfase_N"/>
</dbReference>
<proteinExistence type="inferred from homology"/>
<protein>
    <recommendedName>
        <fullName evidence="11">Probable nicotinate-nucleotide pyrophosphorylase [carboxylating]</fullName>
        <ecNumber evidence="5">2.4.2.19</ecNumber>
    </recommendedName>
    <alternativeName>
        <fullName evidence="9">Quinolinate phosphoribosyltransferase [decarboxylating]</fullName>
    </alternativeName>
</protein>
<dbReference type="STRING" id="272562.CA_C1023"/>
<comment type="similarity">
    <text evidence="3 12">Belongs to the NadC/ModD family.</text>
</comment>
<dbReference type="GO" id="GO:0034213">
    <property type="term" value="P:quinolinate catabolic process"/>
    <property type="evidence" value="ECO:0007669"/>
    <property type="project" value="TreeGrafter"/>
</dbReference>
<evidence type="ECO:0000256" key="4">
    <source>
        <dbReference type="ARBA" id="ARBA00011218"/>
    </source>
</evidence>
<dbReference type="InterPro" id="IPR037128">
    <property type="entry name" value="Quinolinate_PRibosylTase_N_sf"/>
</dbReference>
<dbReference type="GO" id="GO:0005737">
    <property type="term" value="C:cytoplasm"/>
    <property type="evidence" value="ECO:0007669"/>
    <property type="project" value="TreeGrafter"/>
</dbReference>
<feature type="binding site" evidence="13">
    <location>
        <position position="163"/>
    </location>
    <ligand>
        <name>substrate</name>
    </ligand>
</feature>
<gene>
    <name evidence="16" type="primary">nadC</name>
    <name evidence="16" type="ordered locus">CA_C1023</name>
</gene>
<comment type="catalytic activity">
    <reaction evidence="10">
        <text>nicotinate beta-D-ribonucleotide + CO2 + diphosphate = quinolinate + 5-phospho-alpha-D-ribose 1-diphosphate + 2 H(+)</text>
        <dbReference type="Rhea" id="RHEA:12733"/>
        <dbReference type="ChEBI" id="CHEBI:15378"/>
        <dbReference type="ChEBI" id="CHEBI:16526"/>
        <dbReference type="ChEBI" id="CHEBI:29959"/>
        <dbReference type="ChEBI" id="CHEBI:33019"/>
        <dbReference type="ChEBI" id="CHEBI:57502"/>
        <dbReference type="ChEBI" id="CHEBI:58017"/>
        <dbReference type="EC" id="2.4.2.19"/>
    </reaction>
</comment>
<feature type="binding site" evidence="13">
    <location>
        <position position="153"/>
    </location>
    <ligand>
        <name>substrate</name>
    </ligand>
</feature>
<dbReference type="Gene3D" id="3.90.1170.20">
    <property type="entry name" value="Quinolinate phosphoribosyl transferase, N-terminal domain"/>
    <property type="match status" value="1"/>
</dbReference>
<dbReference type="Proteomes" id="UP000000814">
    <property type="component" value="Chromosome"/>
</dbReference>
<dbReference type="PANTHER" id="PTHR32179">
    <property type="entry name" value="NICOTINATE-NUCLEOTIDE PYROPHOSPHORYLASE [CARBOXYLATING]"/>
    <property type="match status" value="1"/>
</dbReference>
<dbReference type="OrthoDB" id="9782546at2"/>
<comment type="subunit">
    <text evidence="4">Hexamer formed by 3 homodimers.</text>
</comment>
<dbReference type="PATRIC" id="fig|272562.8.peg.1231"/>
<dbReference type="InterPro" id="IPR036068">
    <property type="entry name" value="Nicotinate_pribotase-like_C"/>
</dbReference>
<keyword evidence="17" id="KW-1185">Reference proteome</keyword>
<evidence type="ECO:0000259" key="15">
    <source>
        <dbReference type="Pfam" id="PF02749"/>
    </source>
</evidence>
<dbReference type="AlphaFoldDB" id="Q97K96"/>
<dbReference type="FunFam" id="3.20.20.70:FF:000030">
    <property type="entry name" value="Nicotinate-nucleotide pyrophosphorylase, carboxylating"/>
    <property type="match status" value="1"/>
</dbReference>
<evidence type="ECO:0000256" key="13">
    <source>
        <dbReference type="PIRSR" id="PIRSR006250-1"/>
    </source>
</evidence>
<dbReference type="RefSeq" id="WP_010964341.1">
    <property type="nucleotide sequence ID" value="NC_003030.1"/>
</dbReference>
<dbReference type="EC" id="2.4.2.19" evidence="5"/>
<dbReference type="InterPro" id="IPR013785">
    <property type="entry name" value="Aldolase_TIM"/>
</dbReference>
<accession>Q97K96</accession>
<feature type="domain" description="Quinolinate phosphoribosyl transferase C-terminal" evidence="14">
    <location>
        <begin position="108"/>
        <end position="273"/>
    </location>
</feature>
<dbReference type="InterPro" id="IPR004393">
    <property type="entry name" value="NadC"/>
</dbReference>
<evidence type="ECO:0000256" key="6">
    <source>
        <dbReference type="ARBA" id="ARBA00022642"/>
    </source>
</evidence>
<feature type="binding site" evidence="13">
    <location>
        <position position="193"/>
    </location>
    <ligand>
        <name>substrate</name>
    </ligand>
</feature>
<dbReference type="PIRSF" id="PIRSF006250">
    <property type="entry name" value="NadC_ModD"/>
    <property type="match status" value="1"/>
</dbReference>
<comment type="function">
    <text evidence="1">Involved in the catabolism of quinolinic acid (QA).</text>
</comment>
<evidence type="ECO:0000256" key="12">
    <source>
        <dbReference type="PIRNR" id="PIRNR006250"/>
    </source>
</evidence>
<dbReference type="Pfam" id="PF01729">
    <property type="entry name" value="QRPTase_C"/>
    <property type="match status" value="1"/>
</dbReference>
<evidence type="ECO:0000256" key="3">
    <source>
        <dbReference type="ARBA" id="ARBA00009400"/>
    </source>
</evidence>
<reference evidence="16 17" key="1">
    <citation type="journal article" date="2001" name="J. Bacteriol.">
        <title>Genome sequence and comparative analysis of the solvent-producing bacterium Clostridium acetobutylicum.</title>
        <authorList>
            <person name="Nolling J."/>
            <person name="Breton G."/>
            <person name="Omelchenko M.V."/>
            <person name="Makarova K.S."/>
            <person name="Zeng Q."/>
            <person name="Gibson R."/>
            <person name="Lee H.M."/>
            <person name="Dubois J."/>
            <person name="Qiu D."/>
            <person name="Hitti J."/>
            <person name="Wolf Y.I."/>
            <person name="Tatusov R.L."/>
            <person name="Sabathe F."/>
            <person name="Doucette-Stamm L."/>
            <person name="Soucaille P."/>
            <person name="Daly M.J."/>
            <person name="Bennett G.N."/>
            <person name="Koonin E.V."/>
            <person name="Smith D.R."/>
        </authorList>
    </citation>
    <scope>NUCLEOTIDE SEQUENCE [LARGE SCALE GENOMIC DNA]</scope>
    <source>
        <strain evidence="17">ATCC 824 / DSM 792 / JCM 1419 / LMG 5710 / VKM B-1787</strain>
    </source>
</reference>
<dbReference type="PIR" id="D97026">
    <property type="entry name" value="D97026"/>
</dbReference>
<dbReference type="InterPro" id="IPR002638">
    <property type="entry name" value="Quinolinate_PRibosylTrfase_C"/>
</dbReference>
<dbReference type="eggNOG" id="COG0157">
    <property type="taxonomic scope" value="Bacteria"/>
</dbReference>
<dbReference type="SUPFAM" id="SSF51690">
    <property type="entry name" value="Nicotinate/Quinolinate PRTase C-terminal domain-like"/>
    <property type="match status" value="1"/>
</dbReference>
<comment type="pathway">
    <text evidence="2">Cofactor biosynthesis; NAD(+) biosynthesis; nicotinate D-ribonucleotide from quinolinate: step 1/1.</text>
</comment>
<evidence type="ECO:0000256" key="9">
    <source>
        <dbReference type="ARBA" id="ARBA00033102"/>
    </source>
</evidence>
<keyword evidence="6" id="KW-0662">Pyridine nucleotide biosynthesis</keyword>
<evidence type="ECO:0000256" key="8">
    <source>
        <dbReference type="ARBA" id="ARBA00022679"/>
    </source>
</evidence>
<dbReference type="KEGG" id="cac:CA_C1023"/>
<evidence type="ECO:0000256" key="5">
    <source>
        <dbReference type="ARBA" id="ARBA00011944"/>
    </source>
</evidence>
<dbReference type="Pfam" id="PF02749">
    <property type="entry name" value="QRPTase_N"/>
    <property type="match status" value="1"/>
</dbReference>
<dbReference type="GO" id="GO:0004514">
    <property type="term" value="F:nicotinate-nucleotide diphosphorylase (carboxylating) activity"/>
    <property type="evidence" value="ECO:0007669"/>
    <property type="project" value="UniProtKB-EC"/>
</dbReference>
<feature type="binding site" evidence="13">
    <location>
        <begin position="258"/>
        <end position="260"/>
    </location>
    <ligand>
        <name>substrate</name>
    </ligand>
</feature>
<dbReference type="UniPathway" id="UPA00253">
    <property type="reaction ID" value="UER00331"/>
</dbReference>
<organism evidence="16 17">
    <name type="scientific">Clostridium acetobutylicum (strain ATCC 824 / DSM 792 / JCM 1419 / IAM 19013 / LMG 5710 / NBRC 13948 / NRRL B-527 / VKM B-1787 / 2291 / W)</name>
    <dbReference type="NCBI Taxonomy" id="272562"/>
    <lineage>
        <taxon>Bacteria</taxon>
        <taxon>Bacillati</taxon>
        <taxon>Bacillota</taxon>
        <taxon>Clostridia</taxon>
        <taxon>Eubacteriales</taxon>
        <taxon>Clostridiaceae</taxon>
        <taxon>Clostridium</taxon>
    </lineage>
</organism>
<dbReference type="NCBIfam" id="TIGR00078">
    <property type="entry name" value="nadC"/>
    <property type="match status" value="1"/>
</dbReference>
<dbReference type="GeneID" id="44997537"/>
<dbReference type="PANTHER" id="PTHR32179:SF3">
    <property type="entry name" value="NICOTINATE-NUCLEOTIDE PYROPHOSPHORYLASE [CARBOXYLATING]"/>
    <property type="match status" value="1"/>
</dbReference>
<dbReference type="InterPro" id="IPR027277">
    <property type="entry name" value="NadC/ModD"/>
</dbReference>
<evidence type="ECO:0000313" key="17">
    <source>
        <dbReference type="Proteomes" id="UP000000814"/>
    </source>
</evidence>
<evidence type="ECO:0000256" key="11">
    <source>
        <dbReference type="ARBA" id="ARBA00069173"/>
    </source>
</evidence>
<dbReference type="FunFam" id="3.90.1170.20:FF:000001">
    <property type="entry name" value="Nicotinate-nucleotide diphosphorylase (Carboxylating)"/>
    <property type="match status" value="1"/>
</dbReference>
<feature type="binding site" evidence="13">
    <location>
        <position position="96"/>
    </location>
    <ligand>
        <name>substrate</name>
    </ligand>
</feature>
<dbReference type="SUPFAM" id="SSF54675">
    <property type="entry name" value="Nicotinate/Quinolinate PRTase N-terminal domain-like"/>
    <property type="match status" value="1"/>
</dbReference>
<evidence type="ECO:0000313" key="16">
    <source>
        <dbReference type="EMBL" id="AAK78999.1"/>
    </source>
</evidence>
<evidence type="ECO:0000259" key="14">
    <source>
        <dbReference type="Pfam" id="PF01729"/>
    </source>
</evidence>
<evidence type="ECO:0000256" key="10">
    <source>
        <dbReference type="ARBA" id="ARBA00047445"/>
    </source>
</evidence>
<keyword evidence="8 12" id="KW-0808">Transferase</keyword>
<sequence length="279" mass="30652">MNWSTFDDFIKKELIDDGAYNDITTNAIIEESSKSTADIIAKEDGIIAGIGIFKRVFEIFKGAEAEFTISDGSKVKKGEIIGRVFGSTHSILSGERTALNLMQILSGIATTTSNLNKRLEGTGVKLLDTRKTTPGMRLLEKYAVKIGGGYNHRFGLSDGILIKDNHIDAAYGITNAVNLARNNSSFVRKIEVETETLDEVSEALNAKADIIMLDNMDVETIKKAVKLINKRALIEVSGNITFENIREKAVPGVDYISSGMLTHSFNVLDISMKNLRNEK</sequence>
<evidence type="ECO:0000256" key="1">
    <source>
        <dbReference type="ARBA" id="ARBA00003237"/>
    </source>
</evidence>
<evidence type="ECO:0000256" key="7">
    <source>
        <dbReference type="ARBA" id="ARBA00022676"/>
    </source>
</evidence>
<name>Q97K96_CLOAB</name>
<feature type="binding site" evidence="13">
    <location>
        <begin position="129"/>
        <end position="131"/>
    </location>
    <ligand>
        <name>substrate</name>
    </ligand>
</feature>
<dbReference type="GO" id="GO:0009435">
    <property type="term" value="P:NAD+ biosynthetic process"/>
    <property type="evidence" value="ECO:0007669"/>
    <property type="project" value="UniProtKB-UniPathway"/>
</dbReference>
<evidence type="ECO:0000256" key="2">
    <source>
        <dbReference type="ARBA" id="ARBA00004893"/>
    </source>
</evidence>
<dbReference type="EMBL" id="AE001437">
    <property type="protein sequence ID" value="AAK78999.1"/>
    <property type="molecule type" value="Genomic_DNA"/>
</dbReference>
<feature type="domain" description="Quinolinate phosphoribosyl transferase N-terminal" evidence="15">
    <location>
        <begin position="22"/>
        <end position="106"/>
    </location>
</feature>
<dbReference type="HOGENOM" id="CLU_039622_0_1_9"/>
<feature type="binding site" evidence="13">
    <location>
        <begin position="237"/>
        <end position="239"/>
    </location>
    <ligand>
        <name>substrate</name>
    </ligand>
</feature>
<dbReference type="Gene3D" id="3.20.20.70">
    <property type="entry name" value="Aldolase class I"/>
    <property type="match status" value="1"/>
</dbReference>
<feature type="binding site" evidence="13">
    <location>
        <position position="214"/>
    </location>
    <ligand>
        <name>substrate</name>
    </ligand>
</feature>
<keyword evidence="7 12" id="KW-0328">Glycosyltransferase</keyword>